<dbReference type="OrthoDB" id="9790893at2"/>
<evidence type="ECO:0000313" key="13">
    <source>
        <dbReference type="Proteomes" id="UP000005273"/>
    </source>
</evidence>
<comment type="caution">
    <text evidence="12">The sequence shown here is derived from an EMBL/GenBank/DDBJ whole genome shotgun (WGS) entry which is preliminary data.</text>
</comment>
<feature type="transmembrane region" description="Helical" evidence="11">
    <location>
        <begin position="12"/>
        <end position="43"/>
    </location>
</feature>
<keyword evidence="4" id="KW-0443">Lipid metabolism</keyword>
<dbReference type="InterPro" id="IPR003817">
    <property type="entry name" value="PS_Dcarbxylase"/>
</dbReference>
<organism evidence="12 13">
    <name type="scientific">Acetomicrobium hydrogeniformans ATCC BAA-1850</name>
    <dbReference type="NCBI Taxonomy" id="592015"/>
    <lineage>
        <taxon>Bacteria</taxon>
        <taxon>Thermotogati</taxon>
        <taxon>Synergistota</taxon>
        <taxon>Synergistia</taxon>
        <taxon>Synergistales</taxon>
        <taxon>Acetomicrobiaceae</taxon>
        <taxon>Acetomicrobium</taxon>
    </lineage>
</organism>
<evidence type="ECO:0000256" key="10">
    <source>
        <dbReference type="ARBA" id="ARBA00023317"/>
    </source>
</evidence>
<keyword evidence="10" id="KW-0670">Pyruvate</keyword>
<proteinExistence type="predicted"/>
<keyword evidence="8" id="KW-0456">Lyase</keyword>
<dbReference type="GO" id="GO:0004609">
    <property type="term" value="F:phosphatidylserine decarboxylase activity"/>
    <property type="evidence" value="ECO:0007669"/>
    <property type="project" value="InterPro"/>
</dbReference>
<dbReference type="eggNOG" id="COG0688">
    <property type="taxonomic scope" value="Bacteria"/>
</dbReference>
<name>A0A0T5XAV8_9BACT</name>
<dbReference type="STRING" id="592015.HMPREF1705_02751"/>
<keyword evidence="11" id="KW-0812">Transmembrane</keyword>
<sequence length="218" mass="23578">MKIAPEGIVPIAAAVFMACGAWLISPVLGGIMGLCALFLAWFYREPHVDVPSDPQAFVSPADGKVVEVESTDIPFVGNSAKIGIFMTVADVHVNRIPYEGKISFLKYRKGKHLVAFAPKSSEINERLYTGLETKHGNVLLVQIAGLLARRIACRVKVDQFMAKGQAYGMIKFGSKVDVYLPPCVKPIVKIGDRVKAGSSVIGMVLEDEGSDIVEQKSS</sequence>
<evidence type="ECO:0000256" key="5">
    <source>
        <dbReference type="ARBA" id="ARBA00023136"/>
    </source>
</evidence>
<keyword evidence="5 11" id="KW-0472">Membrane</keyword>
<dbReference type="Proteomes" id="UP000005273">
    <property type="component" value="Unassembled WGS sequence"/>
</dbReference>
<reference evidence="13" key="1">
    <citation type="submission" date="2012-09" db="EMBL/GenBank/DDBJ databases">
        <authorList>
            <person name="Weinstock G."/>
            <person name="Sodergren E."/>
            <person name="Clifton S."/>
            <person name="Fulton L."/>
            <person name="Fulton B."/>
            <person name="Courtney L."/>
            <person name="Fronick C."/>
            <person name="Harrison M."/>
            <person name="Strong C."/>
            <person name="Farmer C."/>
            <person name="Delehaunty K."/>
            <person name="Markovic C."/>
            <person name="Hall O."/>
            <person name="Minx P."/>
            <person name="Tomlinson C."/>
            <person name="Mitreva M."/>
            <person name="Nelson J."/>
            <person name="Hou S."/>
            <person name="Wollam A."/>
            <person name="Pepin K.H."/>
            <person name="Johnson M."/>
            <person name="Bhonagiri V."/>
            <person name="Nash W.E."/>
            <person name="Suruliraj S."/>
            <person name="Warren W."/>
            <person name="Chinwalla A."/>
            <person name="Mardis E.R."/>
            <person name="Wilson R.K."/>
        </authorList>
    </citation>
    <scope>NUCLEOTIDE SEQUENCE [LARGE SCALE GENOMIC DNA]</scope>
    <source>
        <strain evidence="13">OS1</strain>
    </source>
</reference>
<dbReference type="GO" id="GO:0008654">
    <property type="term" value="P:phospholipid biosynthetic process"/>
    <property type="evidence" value="ECO:0007669"/>
    <property type="project" value="UniProtKB-KW"/>
</dbReference>
<evidence type="ECO:0000256" key="4">
    <source>
        <dbReference type="ARBA" id="ARBA00023098"/>
    </source>
</evidence>
<evidence type="ECO:0000256" key="2">
    <source>
        <dbReference type="ARBA" id="ARBA00022516"/>
    </source>
</evidence>
<keyword evidence="2" id="KW-0444">Lipid biosynthesis</keyword>
<evidence type="ECO:0000256" key="9">
    <source>
        <dbReference type="ARBA" id="ARBA00023264"/>
    </source>
</evidence>
<accession>A0A0T5XAV8</accession>
<dbReference type="EMBL" id="ACJX03000001">
    <property type="protein sequence ID" value="KRT35519.1"/>
    <property type="molecule type" value="Genomic_DNA"/>
</dbReference>
<keyword evidence="1" id="KW-1003">Cell membrane</keyword>
<evidence type="ECO:0000256" key="11">
    <source>
        <dbReference type="SAM" id="Phobius"/>
    </source>
</evidence>
<keyword evidence="11" id="KW-1133">Transmembrane helix</keyword>
<keyword evidence="7" id="KW-0594">Phospholipid biosynthesis</keyword>
<dbReference type="Pfam" id="PF02666">
    <property type="entry name" value="PS_Dcarbxylase"/>
    <property type="match status" value="1"/>
</dbReference>
<dbReference type="AlphaFoldDB" id="A0A0T5XAV8"/>
<evidence type="ECO:0000313" key="12">
    <source>
        <dbReference type="EMBL" id="KRT35519.1"/>
    </source>
</evidence>
<evidence type="ECO:0000256" key="8">
    <source>
        <dbReference type="ARBA" id="ARBA00023239"/>
    </source>
</evidence>
<evidence type="ECO:0000256" key="1">
    <source>
        <dbReference type="ARBA" id="ARBA00022475"/>
    </source>
</evidence>
<dbReference type="RefSeq" id="WP_009201776.1">
    <property type="nucleotide sequence ID" value="NZ_ACJX03000001.1"/>
</dbReference>
<protein>
    <submittedName>
        <fullName evidence="12">Phosphatidylserine decarboxylase</fullName>
    </submittedName>
</protein>
<dbReference type="PANTHER" id="PTHR35809:SF1">
    <property type="entry name" value="ARCHAETIDYLSERINE DECARBOXYLASE PROENZYME-RELATED"/>
    <property type="match status" value="1"/>
</dbReference>
<dbReference type="InterPro" id="IPR033175">
    <property type="entry name" value="PSD-A"/>
</dbReference>
<evidence type="ECO:0000256" key="7">
    <source>
        <dbReference type="ARBA" id="ARBA00023209"/>
    </source>
</evidence>
<keyword evidence="6" id="KW-0865">Zymogen</keyword>
<dbReference type="PROSITE" id="PS51257">
    <property type="entry name" value="PROKAR_LIPOPROTEIN"/>
    <property type="match status" value="1"/>
</dbReference>
<evidence type="ECO:0000256" key="6">
    <source>
        <dbReference type="ARBA" id="ARBA00023145"/>
    </source>
</evidence>
<evidence type="ECO:0000256" key="3">
    <source>
        <dbReference type="ARBA" id="ARBA00022793"/>
    </source>
</evidence>
<keyword evidence="9" id="KW-1208">Phospholipid metabolism</keyword>
<keyword evidence="3" id="KW-0210">Decarboxylase</keyword>
<dbReference type="PANTHER" id="PTHR35809">
    <property type="entry name" value="ARCHAETIDYLSERINE DECARBOXYLASE PROENZYME-RELATED"/>
    <property type="match status" value="1"/>
</dbReference>
<keyword evidence="13" id="KW-1185">Reference proteome</keyword>
<gene>
    <name evidence="12" type="ORF">HMPREF1705_02751</name>
</gene>